<reference evidence="1" key="1">
    <citation type="submission" date="2022-07" db="EMBL/GenBank/DDBJ databases">
        <title>Genome Sequence of Lecanicillium saksenae.</title>
        <authorList>
            <person name="Buettner E."/>
        </authorList>
    </citation>
    <scope>NUCLEOTIDE SEQUENCE</scope>
    <source>
        <strain evidence="1">VT-O1</strain>
    </source>
</reference>
<proteinExistence type="predicted"/>
<protein>
    <submittedName>
        <fullName evidence="1">Uncharacterized protein</fullName>
    </submittedName>
</protein>
<evidence type="ECO:0000313" key="1">
    <source>
        <dbReference type="EMBL" id="KAJ3472512.1"/>
    </source>
</evidence>
<organism evidence="1 2">
    <name type="scientific">Lecanicillium saksenae</name>
    <dbReference type="NCBI Taxonomy" id="468837"/>
    <lineage>
        <taxon>Eukaryota</taxon>
        <taxon>Fungi</taxon>
        <taxon>Dikarya</taxon>
        <taxon>Ascomycota</taxon>
        <taxon>Pezizomycotina</taxon>
        <taxon>Sordariomycetes</taxon>
        <taxon>Hypocreomycetidae</taxon>
        <taxon>Hypocreales</taxon>
        <taxon>Cordycipitaceae</taxon>
        <taxon>Lecanicillium</taxon>
    </lineage>
</organism>
<comment type="caution">
    <text evidence="1">The sequence shown here is derived from an EMBL/GenBank/DDBJ whole genome shotgun (WGS) entry which is preliminary data.</text>
</comment>
<accession>A0ACC1QEJ4</accession>
<dbReference type="EMBL" id="JANAKD010003059">
    <property type="protein sequence ID" value="KAJ3472512.1"/>
    <property type="molecule type" value="Genomic_DNA"/>
</dbReference>
<dbReference type="Proteomes" id="UP001148737">
    <property type="component" value="Unassembled WGS sequence"/>
</dbReference>
<name>A0ACC1QEJ4_9HYPO</name>
<keyword evidence="2" id="KW-1185">Reference proteome</keyword>
<evidence type="ECO:0000313" key="2">
    <source>
        <dbReference type="Proteomes" id="UP001148737"/>
    </source>
</evidence>
<sequence length="369" mass="40670">MKIPYNCLHIQGGTLFAARGGKIHTFSLTDLSHRATWKHPDLDTFIAAGGLQINPSGDKDCDDPDDSIMVDKDDNSKPKKTRAKDQRKKPNPVPDRPVIIQLATSPTGNYVVAVSGNDKAVWVFSHDGEGHLTELSKRIMPKRPSAIQVTHDLEIIVADKFGDVYCIPLLKSTAPYVPPVKPSVSKPFTKPAASVLTVHSKGNRAALAAQQREMENPANAASNSQRAEGPDFEHTLLLGHVSMLTSLLLGQDRQNRKYILTSDRDEHIRVSRYMPQAHIIHGYCLGHKEFVGDMAIDESRQEILVSGGGDEELFVWNWVTGELLSKTNILKSVKEVVPEVTKVAVSKVFARSFVSETDIETHVIITCEG</sequence>
<gene>
    <name evidence="1" type="ORF">NLG97_g10928</name>
</gene>